<dbReference type="Proteomes" id="UP000028569">
    <property type="component" value="Chromosome"/>
</dbReference>
<dbReference type="UniPathway" id="UPA00068">
    <property type="reaction ID" value="UER00109"/>
</dbReference>
<evidence type="ECO:0000256" key="1">
    <source>
        <dbReference type="ARBA" id="ARBA00022576"/>
    </source>
</evidence>
<dbReference type="Gene3D" id="3.90.1150.10">
    <property type="entry name" value="Aspartate Aminotransferase, domain 1"/>
    <property type="match status" value="1"/>
</dbReference>
<dbReference type="InterPro" id="IPR015421">
    <property type="entry name" value="PyrdxlP-dep_Trfase_major"/>
</dbReference>
<dbReference type="GO" id="GO:0003992">
    <property type="term" value="F:N2-acetyl-L-ornithine:2-oxoglutarate 5-aminotransferase activity"/>
    <property type="evidence" value="ECO:0007669"/>
    <property type="project" value="UniProtKB-UniRule"/>
</dbReference>
<dbReference type="InterPro" id="IPR015424">
    <property type="entry name" value="PyrdxlP-dep_Trfase"/>
</dbReference>
<keyword evidence="4 5" id="KW-0663">Pyridoxal phosphate</keyword>
<protein>
    <recommendedName>
        <fullName evidence="5">Acetylornithine aminotransferase</fullName>
        <shortName evidence="5">ACOAT</shortName>
        <ecNumber evidence="5">2.6.1.11</ecNumber>
    </recommendedName>
</protein>
<dbReference type="OrthoDB" id="9801052at2"/>
<comment type="cofactor">
    <cofactor evidence="5">
        <name>pyridoxal 5'-phosphate</name>
        <dbReference type="ChEBI" id="CHEBI:597326"/>
    </cofactor>
    <text evidence="5">Binds 1 pyridoxal phosphate per subunit.</text>
</comment>
<feature type="binding site" evidence="5">
    <location>
        <position position="173"/>
    </location>
    <ligand>
        <name>N(2)-acetyl-L-ornithine</name>
        <dbReference type="ChEBI" id="CHEBI:57805"/>
    </ligand>
</feature>
<organism evidence="6 7">
    <name type="scientific">Bifidobacterium [indicum] DSM 20214 = LMG 11587</name>
    <dbReference type="NCBI Taxonomy" id="1341694"/>
    <lineage>
        <taxon>Bacteria</taxon>
        <taxon>Bacillati</taxon>
        <taxon>Actinomycetota</taxon>
        <taxon>Actinomycetes</taxon>
        <taxon>Bifidobacteriales</taxon>
        <taxon>Bifidobacteriaceae</taxon>
        <taxon>Bifidobacterium</taxon>
    </lineage>
</organism>
<feature type="binding site" evidence="5">
    <location>
        <begin position="134"/>
        <end position="135"/>
    </location>
    <ligand>
        <name>pyridoxal 5'-phosphate</name>
        <dbReference type="ChEBI" id="CHEBI:597326"/>
    </ligand>
</feature>
<reference evidence="6 7" key="1">
    <citation type="journal article" date="2014" name="Appl. Environ. Microbiol.">
        <title>Genomic encyclopedia of type strains of the genus Bifidobacterium.</title>
        <authorList>
            <person name="Milani C."/>
            <person name="Lugli G.A."/>
            <person name="Duranti S."/>
            <person name="Turroni F."/>
            <person name="Bottacini F."/>
            <person name="Mangifesta M."/>
            <person name="Sanchez B."/>
            <person name="Viappiani A."/>
            <person name="Mancabelli L."/>
            <person name="Taminiau B."/>
            <person name="Delcenserie V."/>
            <person name="Barrangou R."/>
            <person name="Margolles A."/>
            <person name="van Sinderen D."/>
            <person name="Ventura M."/>
        </authorList>
    </citation>
    <scope>NUCLEOTIDE SEQUENCE [LARGE SCALE GENOMIC DNA]</scope>
    <source>
        <strain evidence="6 7">LMG 11587</strain>
    </source>
</reference>
<dbReference type="HAMAP" id="MF_01107">
    <property type="entry name" value="ArgD_aminotrans_3"/>
    <property type="match status" value="1"/>
</dbReference>
<dbReference type="PANTHER" id="PTHR11986">
    <property type="entry name" value="AMINOTRANSFERASE CLASS III"/>
    <property type="match status" value="1"/>
</dbReference>
<sequence>MTTGASKAGTGQTGKAACALVETPVGPCSRDWLERYGHTHMNVFGSPARVMDHGQGVHIWDLDGNRYLDMMAGIAVNSVGYAHPAWNRALEDQASRMAHISNYFASRPQIELAERLLAISGAPEGSHVYFANSGTEANEAALKMARLHGVGMLSGKGGGPGRIVALTRGFHGRSMGSLSVTWKPGIREPFTPLVPGVEFVPAGDIDAMESVFADTAGGPVAAVIMELIQGEAGVRPLDPAYVSAVRSLCNDHQAVMVVDEVQTGMGRTGYWFAFQDPTLSGGVRPDLVTFAKGVAGGFPMGGVIAFGQELSDLLAPGLHGSTFAGNPLASALGLATLDTIQNEGLLENARAAGNRLRQGMADTGNPLYVGTRGRGLLDAVQLSHPCSHALASWALDHGLIVNAVAPDAIRLAPPLIIGPGDIDQAVGILAQVPGDLPDD</sequence>
<dbReference type="EC" id="2.6.1.11" evidence="5"/>
<dbReference type="GO" id="GO:0005737">
    <property type="term" value="C:cytoplasm"/>
    <property type="evidence" value="ECO:0007669"/>
    <property type="project" value="UniProtKB-SubCell"/>
</dbReference>
<keyword evidence="3 5" id="KW-0808">Transferase</keyword>
<dbReference type="Gene3D" id="3.40.640.10">
    <property type="entry name" value="Type I PLP-dependent aspartate aminotransferase-like (Major domain)"/>
    <property type="match status" value="1"/>
</dbReference>
<dbReference type="SUPFAM" id="SSF53383">
    <property type="entry name" value="PLP-dependent transferases"/>
    <property type="match status" value="1"/>
</dbReference>
<dbReference type="KEGG" id="bii:BINDI_0823"/>
<feature type="binding site" evidence="5">
    <location>
        <position position="321"/>
    </location>
    <ligand>
        <name>N(2)-acetyl-L-ornithine</name>
        <dbReference type="ChEBI" id="CHEBI:57805"/>
    </ligand>
</feature>
<comment type="subunit">
    <text evidence="5">Homodimer.</text>
</comment>
<evidence type="ECO:0000256" key="3">
    <source>
        <dbReference type="ARBA" id="ARBA00022679"/>
    </source>
</evidence>
<dbReference type="PROSITE" id="PS00600">
    <property type="entry name" value="AA_TRANSFER_CLASS_3"/>
    <property type="match status" value="1"/>
</dbReference>
<comment type="similarity">
    <text evidence="5">Belongs to the class-III pyridoxal-phosphate-dependent aminotransferase family. ArgD subfamily.</text>
</comment>
<name>A0A087VUX4_9BIFI</name>
<dbReference type="GO" id="GO:0042802">
    <property type="term" value="F:identical protein binding"/>
    <property type="evidence" value="ECO:0007669"/>
    <property type="project" value="TreeGrafter"/>
</dbReference>
<dbReference type="CDD" id="cd00610">
    <property type="entry name" value="OAT_like"/>
    <property type="match status" value="1"/>
</dbReference>
<comment type="catalytic activity">
    <reaction evidence="5">
        <text>N(2)-acetyl-L-ornithine + 2-oxoglutarate = N-acetyl-L-glutamate 5-semialdehyde + L-glutamate</text>
        <dbReference type="Rhea" id="RHEA:18049"/>
        <dbReference type="ChEBI" id="CHEBI:16810"/>
        <dbReference type="ChEBI" id="CHEBI:29123"/>
        <dbReference type="ChEBI" id="CHEBI:29985"/>
        <dbReference type="ChEBI" id="CHEBI:57805"/>
        <dbReference type="EC" id="2.6.1.11"/>
    </reaction>
</comment>
<dbReference type="PIRSF" id="PIRSF000521">
    <property type="entry name" value="Transaminase_4ab_Lys_Orn"/>
    <property type="match status" value="1"/>
</dbReference>
<accession>A0A087VUX4</accession>
<dbReference type="PANTHER" id="PTHR11986:SF79">
    <property type="entry name" value="ACETYLORNITHINE AMINOTRANSFERASE, MITOCHONDRIAL"/>
    <property type="match status" value="1"/>
</dbReference>
<evidence type="ECO:0000313" key="7">
    <source>
        <dbReference type="Proteomes" id="UP000028569"/>
    </source>
</evidence>
<comment type="subcellular location">
    <subcellularLocation>
        <location evidence="5">Cytoplasm</location>
    </subcellularLocation>
</comment>
<keyword evidence="5" id="KW-0055">Arginine biosynthesis</keyword>
<dbReference type="InterPro" id="IPR004636">
    <property type="entry name" value="AcOrn/SuccOrn_fam"/>
</dbReference>
<evidence type="ECO:0000256" key="4">
    <source>
        <dbReference type="ARBA" id="ARBA00022898"/>
    </source>
</evidence>
<dbReference type="GO" id="GO:0030170">
    <property type="term" value="F:pyridoxal phosphate binding"/>
    <property type="evidence" value="ECO:0007669"/>
    <property type="project" value="InterPro"/>
</dbReference>
<evidence type="ECO:0000256" key="5">
    <source>
        <dbReference type="HAMAP-Rule" id="MF_01107"/>
    </source>
</evidence>
<dbReference type="InterPro" id="IPR015422">
    <property type="entry name" value="PyrdxlP-dep_Trfase_small"/>
</dbReference>
<dbReference type="FunFam" id="3.40.640.10:FF:000004">
    <property type="entry name" value="Acetylornithine aminotransferase"/>
    <property type="match status" value="1"/>
</dbReference>
<dbReference type="InterPro" id="IPR005814">
    <property type="entry name" value="Aminotrans_3"/>
</dbReference>
<keyword evidence="7" id="KW-1185">Reference proteome</keyword>
<gene>
    <name evidence="5" type="primary">argD</name>
    <name evidence="6" type="ORF">BINDI_0823</name>
</gene>
<evidence type="ECO:0000313" key="6">
    <source>
        <dbReference type="EMBL" id="AIC92093.1"/>
    </source>
</evidence>
<feature type="binding site" evidence="5">
    <location>
        <position position="322"/>
    </location>
    <ligand>
        <name>pyridoxal 5'-phosphate</name>
        <dbReference type="ChEBI" id="CHEBI:597326"/>
    </ligand>
</feature>
<dbReference type="NCBIfam" id="NF002874">
    <property type="entry name" value="PRK03244.1"/>
    <property type="match status" value="1"/>
</dbReference>
<proteinExistence type="inferred from homology"/>
<evidence type="ECO:0000256" key="2">
    <source>
        <dbReference type="ARBA" id="ARBA00022605"/>
    </source>
</evidence>
<keyword evidence="2 5" id="KW-0028">Amino-acid biosynthesis</keyword>
<dbReference type="HOGENOM" id="CLU_016922_10_1_11"/>
<dbReference type="Pfam" id="PF00202">
    <property type="entry name" value="Aminotran_3"/>
    <property type="match status" value="1"/>
</dbReference>
<keyword evidence="5" id="KW-0963">Cytoplasm</keyword>
<feature type="binding site" evidence="5">
    <location>
        <begin position="259"/>
        <end position="262"/>
    </location>
    <ligand>
        <name>pyridoxal 5'-phosphate</name>
        <dbReference type="ChEBI" id="CHEBI:597326"/>
    </ligand>
</feature>
<dbReference type="EMBL" id="CP006018">
    <property type="protein sequence ID" value="AIC92093.1"/>
    <property type="molecule type" value="Genomic_DNA"/>
</dbReference>
<dbReference type="InterPro" id="IPR050103">
    <property type="entry name" value="Class-III_PLP-dep_AT"/>
</dbReference>
<feature type="modified residue" description="N6-(pyridoxal phosphate)lysine" evidence="5">
    <location>
        <position position="292"/>
    </location>
</feature>
<comment type="miscellaneous">
    <text evidence="5">May also have succinyldiaminopimelate aminotransferase activity, thus carrying out the corresponding step in lysine biosynthesis.</text>
</comment>
<keyword evidence="1 5" id="KW-0032">Aminotransferase</keyword>
<dbReference type="AlphaFoldDB" id="A0A087VUX4"/>
<dbReference type="InterPro" id="IPR049704">
    <property type="entry name" value="Aminotrans_3_PPA_site"/>
</dbReference>
<comment type="pathway">
    <text evidence="5">Amino-acid biosynthesis; L-arginine biosynthesis; N(2)-acetyl-L-ornithine from L-glutamate: step 4/4.</text>
</comment>
<dbReference type="GO" id="GO:0006526">
    <property type="term" value="P:L-arginine biosynthetic process"/>
    <property type="evidence" value="ECO:0007669"/>
    <property type="project" value="UniProtKB-UniRule"/>
</dbReference>
<dbReference type="RefSeq" id="WP_081830789.1">
    <property type="nucleotide sequence ID" value="NZ_CP006018.1"/>
</dbReference>
<feature type="binding site" evidence="5">
    <location>
        <position position="170"/>
    </location>
    <ligand>
        <name>pyridoxal 5'-phosphate</name>
        <dbReference type="ChEBI" id="CHEBI:597326"/>
    </ligand>
</feature>